<protein>
    <submittedName>
        <fullName evidence="2">Uncharacterized protein</fullName>
    </submittedName>
</protein>
<evidence type="ECO:0000313" key="3">
    <source>
        <dbReference type="Proteomes" id="UP001165068"/>
    </source>
</evidence>
<gene>
    <name evidence="2" type="ORF">MIAR_03200</name>
</gene>
<organism evidence="2 3">
    <name type="scientific">Microbacterium arabinogalactanolyticum</name>
    <dbReference type="NCBI Taxonomy" id="69365"/>
    <lineage>
        <taxon>Bacteria</taxon>
        <taxon>Bacillati</taxon>
        <taxon>Actinomycetota</taxon>
        <taxon>Actinomycetes</taxon>
        <taxon>Micrococcales</taxon>
        <taxon>Microbacteriaceae</taxon>
        <taxon>Microbacterium</taxon>
    </lineage>
</organism>
<keyword evidence="1" id="KW-0472">Membrane</keyword>
<reference evidence="2" key="1">
    <citation type="submission" date="2022-08" db="EMBL/GenBank/DDBJ databases">
        <title>Draft genome sequence of Microbacterium arabinogalactanolyticum JCM 9171.</title>
        <authorList>
            <person name="Fujita K."/>
            <person name="Ishiwata A."/>
            <person name="Fushinobu S."/>
        </authorList>
    </citation>
    <scope>NUCLEOTIDE SEQUENCE</scope>
    <source>
        <strain evidence="2">JCM 9171</strain>
    </source>
</reference>
<keyword evidence="1" id="KW-1133">Transmembrane helix</keyword>
<dbReference type="Proteomes" id="UP001165068">
    <property type="component" value="Unassembled WGS sequence"/>
</dbReference>
<proteinExistence type="predicted"/>
<keyword evidence="3" id="KW-1185">Reference proteome</keyword>
<feature type="transmembrane region" description="Helical" evidence="1">
    <location>
        <begin position="48"/>
        <end position="67"/>
    </location>
</feature>
<dbReference type="RefSeq" id="WP_285630319.1">
    <property type="nucleotide sequence ID" value="NZ_BAAAUK010000001.1"/>
</dbReference>
<evidence type="ECO:0000313" key="2">
    <source>
        <dbReference type="EMBL" id="GLC83732.1"/>
    </source>
</evidence>
<accession>A0ABQ5NDK7</accession>
<keyword evidence="1" id="KW-0812">Transmembrane</keyword>
<name>A0ABQ5NDK7_9MICO</name>
<comment type="caution">
    <text evidence="2">The sequence shown here is derived from an EMBL/GenBank/DDBJ whole genome shotgun (WGS) entry which is preliminary data.</text>
</comment>
<evidence type="ECO:0000256" key="1">
    <source>
        <dbReference type="SAM" id="Phobius"/>
    </source>
</evidence>
<dbReference type="EMBL" id="BRZC01000002">
    <property type="protein sequence ID" value="GLC83732.1"/>
    <property type="molecule type" value="Genomic_DNA"/>
</dbReference>
<sequence>MVRNLLRLVWLLLSAWLIVWVLEGLFGIDQRHSVLPFQGDGSSRPALFIGVAWGILPMLGIFSPAGPGRRRPRPDDRIAVARVIAVDATGTTINDVPQYDIFVRVTPDSGEDFIGQLRMLITPDEQSSLVIGAPLPVRFSSMKPDAVALADPLDPAVRQSLLDWRIAKGLIDPRQVRARTSGITSPADILSVRPTGKRLEGQSELALTVLISPEGQTPWEAETTLFAYPQAIGRLQVGSPVWAMYRREDPKTVAITIEKETVA</sequence>